<dbReference type="Proteomes" id="UP000886998">
    <property type="component" value="Unassembled WGS sequence"/>
</dbReference>
<dbReference type="OrthoDB" id="10567629at2759"/>
<sequence length="109" mass="11969">MAIISAASHKSDFFYAFLPPRHIGAIKTLLSPHQYHDDIIVVWTAHPASPHPFLSPSSLPDKNSKDPRINRVGFYCACTRASAMSVSPVCIRESIWAYNSGKKAGGMAR</sequence>
<organism evidence="1 2">
    <name type="scientific">Trichonephila inaurata madagascariensis</name>
    <dbReference type="NCBI Taxonomy" id="2747483"/>
    <lineage>
        <taxon>Eukaryota</taxon>
        <taxon>Metazoa</taxon>
        <taxon>Ecdysozoa</taxon>
        <taxon>Arthropoda</taxon>
        <taxon>Chelicerata</taxon>
        <taxon>Arachnida</taxon>
        <taxon>Araneae</taxon>
        <taxon>Araneomorphae</taxon>
        <taxon>Entelegynae</taxon>
        <taxon>Araneoidea</taxon>
        <taxon>Nephilidae</taxon>
        <taxon>Trichonephila</taxon>
        <taxon>Trichonephila inaurata</taxon>
    </lineage>
</organism>
<name>A0A8X7CKJ5_9ARAC</name>
<evidence type="ECO:0000313" key="2">
    <source>
        <dbReference type="Proteomes" id="UP000886998"/>
    </source>
</evidence>
<accession>A0A8X7CKJ5</accession>
<dbReference type="EMBL" id="BMAV01016575">
    <property type="protein sequence ID" value="GFY67462.1"/>
    <property type="molecule type" value="Genomic_DNA"/>
</dbReference>
<evidence type="ECO:0000313" key="1">
    <source>
        <dbReference type="EMBL" id="GFY67462.1"/>
    </source>
</evidence>
<protein>
    <submittedName>
        <fullName evidence="1">Uncharacterized protein</fullName>
    </submittedName>
</protein>
<gene>
    <name evidence="1" type="ORF">TNIN_456861</name>
</gene>
<keyword evidence="2" id="KW-1185">Reference proteome</keyword>
<dbReference type="AlphaFoldDB" id="A0A8X7CKJ5"/>
<reference evidence="1" key="1">
    <citation type="submission" date="2020-08" db="EMBL/GenBank/DDBJ databases">
        <title>Multicomponent nature underlies the extraordinary mechanical properties of spider dragline silk.</title>
        <authorList>
            <person name="Kono N."/>
            <person name="Nakamura H."/>
            <person name="Mori M."/>
            <person name="Yoshida Y."/>
            <person name="Ohtoshi R."/>
            <person name="Malay A.D."/>
            <person name="Moran D.A.P."/>
            <person name="Tomita M."/>
            <person name="Numata K."/>
            <person name="Arakawa K."/>
        </authorList>
    </citation>
    <scope>NUCLEOTIDE SEQUENCE</scope>
</reference>
<comment type="caution">
    <text evidence="1">The sequence shown here is derived from an EMBL/GenBank/DDBJ whole genome shotgun (WGS) entry which is preliminary data.</text>
</comment>
<proteinExistence type="predicted"/>